<evidence type="ECO:0000259" key="1">
    <source>
        <dbReference type="Pfam" id="PF09587"/>
    </source>
</evidence>
<gene>
    <name evidence="2" type="ORF">BN2476_120020</name>
</gene>
<comment type="caution">
    <text evidence="2">The sequence shown here is derived from an EMBL/GenBank/DDBJ whole genome shotgun (WGS) entry which is preliminary data.</text>
</comment>
<sequence>MSPATRIINLETAVTSSEDAWPRKGIHYRMHPANAPVLNAAASFTSSL</sequence>
<protein>
    <recommendedName>
        <fullName evidence="1">Capsule synthesis protein CapA domain-containing protein</fullName>
    </recommendedName>
</protein>
<proteinExistence type="predicted"/>
<dbReference type="EMBL" id="CYGY02000012">
    <property type="protein sequence ID" value="SIT37523.1"/>
    <property type="molecule type" value="Genomic_DNA"/>
</dbReference>
<keyword evidence="3" id="KW-1185">Reference proteome</keyword>
<evidence type="ECO:0000313" key="3">
    <source>
        <dbReference type="Proteomes" id="UP000195569"/>
    </source>
</evidence>
<feature type="domain" description="Capsule synthesis protein CapA" evidence="1">
    <location>
        <begin position="6"/>
        <end position="41"/>
    </location>
</feature>
<accession>A0A1N7RR02</accession>
<evidence type="ECO:0000313" key="2">
    <source>
        <dbReference type="EMBL" id="SIT37523.1"/>
    </source>
</evidence>
<dbReference type="Proteomes" id="UP000195569">
    <property type="component" value="Unassembled WGS sequence"/>
</dbReference>
<dbReference type="AlphaFoldDB" id="A0A1N7RR02"/>
<name>A0A1N7RR02_9BURK</name>
<dbReference type="Pfam" id="PF09587">
    <property type="entry name" value="PGA_cap"/>
    <property type="match status" value="1"/>
</dbReference>
<reference evidence="2" key="1">
    <citation type="submission" date="2016-12" db="EMBL/GenBank/DDBJ databases">
        <authorList>
            <person name="Moulin L."/>
        </authorList>
    </citation>
    <scope>NUCLEOTIDE SEQUENCE [LARGE SCALE GENOMIC DNA]</scope>
    <source>
        <strain evidence="2">STM 7183</strain>
    </source>
</reference>
<organism evidence="2 3">
    <name type="scientific">Paraburkholderia piptadeniae</name>
    <dbReference type="NCBI Taxonomy" id="1701573"/>
    <lineage>
        <taxon>Bacteria</taxon>
        <taxon>Pseudomonadati</taxon>
        <taxon>Pseudomonadota</taxon>
        <taxon>Betaproteobacteria</taxon>
        <taxon>Burkholderiales</taxon>
        <taxon>Burkholderiaceae</taxon>
        <taxon>Paraburkholderia</taxon>
    </lineage>
</organism>
<dbReference type="InterPro" id="IPR019079">
    <property type="entry name" value="Capsule_synth_CapA"/>
</dbReference>